<evidence type="ECO:0000259" key="10">
    <source>
        <dbReference type="SMART" id="SM01005"/>
    </source>
</evidence>
<dbReference type="EC" id="5.1.1.1" evidence="4 7"/>
<comment type="function">
    <text evidence="7">Catalyzes the interconversion of L-alanine and D-alanine. May also act on other amino acids.</text>
</comment>
<dbReference type="InterPro" id="IPR020622">
    <property type="entry name" value="Ala_racemase_pyridoxalP-BS"/>
</dbReference>
<dbReference type="FunFam" id="2.40.37.10:FF:000002">
    <property type="entry name" value="Alanine racemase"/>
    <property type="match status" value="1"/>
</dbReference>
<name>A0AB39VLF6_9GAMM</name>
<dbReference type="FunFam" id="3.20.20.10:FF:000002">
    <property type="entry name" value="Alanine racemase"/>
    <property type="match status" value="1"/>
</dbReference>
<evidence type="ECO:0000256" key="2">
    <source>
        <dbReference type="ARBA" id="ARBA00001933"/>
    </source>
</evidence>
<dbReference type="Gene3D" id="2.40.37.10">
    <property type="entry name" value="Lyase, Ornithine Decarboxylase, Chain A, domain 1"/>
    <property type="match status" value="1"/>
</dbReference>
<dbReference type="GO" id="GO:0030170">
    <property type="term" value="F:pyridoxal phosphate binding"/>
    <property type="evidence" value="ECO:0007669"/>
    <property type="project" value="UniProtKB-UniRule"/>
</dbReference>
<dbReference type="AlphaFoldDB" id="A0AB39VLF6"/>
<dbReference type="Pfam" id="PF01168">
    <property type="entry name" value="Ala_racemase_N"/>
    <property type="match status" value="1"/>
</dbReference>
<dbReference type="InterPro" id="IPR011079">
    <property type="entry name" value="Ala_racemase_C"/>
</dbReference>
<dbReference type="InterPro" id="IPR000821">
    <property type="entry name" value="Ala_racemase"/>
</dbReference>
<dbReference type="RefSeq" id="WP_369788043.1">
    <property type="nucleotide sequence ID" value="NZ_CP165628.1"/>
</dbReference>
<feature type="binding site" evidence="7 9">
    <location>
        <position position="302"/>
    </location>
    <ligand>
        <name>substrate</name>
    </ligand>
</feature>
<comment type="catalytic activity">
    <reaction evidence="1 7">
        <text>L-alanine = D-alanine</text>
        <dbReference type="Rhea" id="RHEA:20249"/>
        <dbReference type="ChEBI" id="CHEBI:57416"/>
        <dbReference type="ChEBI" id="CHEBI:57972"/>
        <dbReference type="EC" id="5.1.1.1"/>
    </reaction>
</comment>
<feature type="modified residue" description="N6-(pyridoxal phosphate)lysine" evidence="7 8">
    <location>
        <position position="35"/>
    </location>
</feature>
<gene>
    <name evidence="11" type="primary">dadX</name>
    <name evidence="11" type="ORF">AB3G37_13085</name>
</gene>
<accession>A0AB39VLF6</accession>
<keyword evidence="5 7" id="KW-0663">Pyridoxal phosphate</keyword>
<dbReference type="NCBIfam" id="NF002970">
    <property type="entry name" value="PRK03646.1"/>
    <property type="match status" value="1"/>
</dbReference>
<dbReference type="InterPro" id="IPR029066">
    <property type="entry name" value="PLP-binding_barrel"/>
</dbReference>
<dbReference type="NCBIfam" id="TIGR00492">
    <property type="entry name" value="alr"/>
    <property type="match status" value="1"/>
</dbReference>
<dbReference type="InterPro" id="IPR009006">
    <property type="entry name" value="Ala_racemase/Decarboxylase_C"/>
</dbReference>
<evidence type="ECO:0000256" key="8">
    <source>
        <dbReference type="PIRSR" id="PIRSR600821-50"/>
    </source>
</evidence>
<feature type="domain" description="Alanine racemase C-terminal" evidence="10">
    <location>
        <begin position="233"/>
        <end position="357"/>
    </location>
</feature>
<evidence type="ECO:0000256" key="3">
    <source>
        <dbReference type="ARBA" id="ARBA00007880"/>
    </source>
</evidence>
<feature type="active site" description="Proton acceptor; specific for L-alanine" evidence="7">
    <location>
        <position position="254"/>
    </location>
</feature>
<dbReference type="GO" id="GO:0042803">
    <property type="term" value="F:protein homodimerization activity"/>
    <property type="evidence" value="ECO:0007669"/>
    <property type="project" value="UniProtKB-ARBA"/>
</dbReference>
<evidence type="ECO:0000256" key="5">
    <source>
        <dbReference type="ARBA" id="ARBA00022898"/>
    </source>
</evidence>
<keyword evidence="6 7" id="KW-0413">Isomerase</keyword>
<organism evidence="11">
    <name type="scientific">Rouxiella sp. WC2420</name>
    <dbReference type="NCBI Taxonomy" id="3234145"/>
    <lineage>
        <taxon>Bacteria</taxon>
        <taxon>Pseudomonadati</taxon>
        <taxon>Pseudomonadota</taxon>
        <taxon>Gammaproteobacteria</taxon>
        <taxon>Enterobacterales</taxon>
        <taxon>Yersiniaceae</taxon>
        <taxon>Rouxiella</taxon>
    </lineage>
</organism>
<dbReference type="HAMAP" id="MF_01201">
    <property type="entry name" value="Ala_racemase"/>
    <property type="match status" value="1"/>
</dbReference>
<evidence type="ECO:0000256" key="6">
    <source>
        <dbReference type="ARBA" id="ARBA00023235"/>
    </source>
</evidence>
<dbReference type="InterPro" id="IPR001608">
    <property type="entry name" value="Ala_racemase_N"/>
</dbReference>
<evidence type="ECO:0000313" key="11">
    <source>
        <dbReference type="EMBL" id="XDU70526.1"/>
    </source>
</evidence>
<reference evidence="11" key="1">
    <citation type="submission" date="2024-07" db="EMBL/GenBank/DDBJ databases">
        <authorList>
            <person name="Biller S.J."/>
        </authorList>
    </citation>
    <scope>NUCLEOTIDE SEQUENCE</scope>
    <source>
        <strain evidence="11">WC2420</strain>
    </source>
</reference>
<comment type="pathway">
    <text evidence="7">Amino-acid biosynthesis; D-alanine biosynthesis; D-alanine from L-alanine: step 1/1.</text>
</comment>
<dbReference type="CDD" id="cd06827">
    <property type="entry name" value="PLPDE_III_AR_proteobact"/>
    <property type="match status" value="1"/>
</dbReference>
<dbReference type="PANTHER" id="PTHR30511:SF0">
    <property type="entry name" value="ALANINE RACEMASE, CATABOLIC-RELATED"/>
    <property type="match status" value="1"/>
</dbReference>
<feature type="binding site" evidence="7 9">
    <location>
        <position position="131"/>
    </location>
    <ligand>
        <name>substrate</name>
    </ligand>
</feature>
<comment type="similarity">
    <text evidence="3 7">Belongs to the alanine racemase family.</text>
</comment>
<evidence type="ECO:0000256" key="9">
    <source>
        <dbReference type="PIRSR" id="PIRSR600821-52"/>
    </source>
</evidence>
<feature type="active site" description="Proton acceptor; specific for D-alanine" evidence="7">
    <location>
        <position position="35"/>
    </location>
</feature>
<dbReference type="PROSITE" id="PS00395">
    <property type="entry name" value="ALANINE_RACEMASE"/>
    <property type="match status" value="1"/>
</dbReference>
<dbReference type="SMART" id="SM01005">
    <property type="entry name" value="Ala_racemase_C"/>
    <property type="match status" value="1"/>
</dbReference>
<comment type="cofactor">
    <cofactor evidence="2 7 8">
        <name>pyridoxal 5'-phosphate</name>
        <dbReference type="ChEBI" id="CHEBI:597326"/>
    </cofactor>
</comment>
<dbReference type="EMBL" id="CP165628">
    <property type="protein sequence ID" value="XDU70526.1"/>
    <property type="molecule type" value="Genomic_DNA"/>
</dbReference>
<evidence type="ECO:0000256" key="1">
    <source>
        <dbReference type="ARBA" id="ARBA00000316"/>
    </source>
</evidence>
<dbReference type="SUPFAM" id="SSF50621">
    <property type="entry name" value="Alanine racemase C-terminal domain-like"/>
    <property type="match status" value="1"/>
</dbReference>
<sequence length="357" mass="38858">MPRPISAILSMSALQNNLQVIRRHAPQSKVWSVVKANAYGHGIARIWQSLATATDGFALLDFHEAILLREAGWQGPILLLEGFFSPEDLLAIDHYSLTTAVHSRWQLAALAAAKVTAPLNIYLKINSGMNRLGFQPAEINEVWHQLRALPQVGEITLMSHFSSADSLEGVKAQEDIIEKGTRQLPGPRSLANSAATLWHPQTHHDWVRPGIILYGASPSGNVQDIAHTGLKPVMQLRSELIAVQHLQIGDRVGYSGRYRAEREHRIGVVACGYADGYPRHAPSGTPIIVDGVKTITLGTVSMDMLMVDLTPCPQAKIGSQVELWGDRLPIDEVALAAGTLGYELMSALAPRVPVIVA</sequence>
<protein>
    <recommendedName>
        <fullName evidence="4 7">Alanine racemase</fullName>
        <ecNumber evidence="4 7">5.1.1.1</ecNumber>
    </recommendedName>
</protein>
<proteinExistence type="inferred from homology"/>
<dbReference type="PRINTS" id="PR00992">
    <property type="entry name" value="ALARACEMASE"/>
</dbReference>
<dbReference type="Pfam" id="PF00842">
    <property type="entry name" value="Ala_racemase_C"/>
    <property type="match status" value="1"/>
</dbReference>
<dbReference type="GO" id="GO:0030632">
    <property type="term" value="P:D-alanine biosynthetic process"/>
    <property type="evidence" value="ECO:0007669"/>
    <property type="project" value="UniProtKB-UniRule"/>
</dbReference>
<dbReference type="SUPFAM" id="SSF51419">
    <property type="entry name" value="PLP-binding barrel"/>
    <property type="match status" value="1"/>
</dbReference>
<evidence type="ECO:0000256" key="4">
    <source>
        <dbReference type="ARBA" id="ARBA00013089"/>
    </source>
</evidence>
<dbReference type="GO" id="GO:0008784">
    <property type="term" value="F:alanine racemase activity"/>
    <property type="evidence" value="ECO:0007669"/>
    <property type="project" value="UniProtKB-UniRule"/>
</dbReference>
<dbReference type="PANTHER" id="PTHR30511">
    <property type="entry name" value="ALANINE RACEMASE"/>
    <property type="match status" value="1"/>
</dbReference>
<evidence type="ECO:0000256" key="7">
    <source>
        <dbReference type="HAMAP-Rule" id="MF_01201"/>
    </source>
</evidence>
<dbReference type="Gene3D" id="3.20.20.10">
    <property type="entry name" value="Alanine racemase"/>
    <property type="match status" value="1"/>
</dbReference>
<dbReference type="GO" id="GO:0005829">
    <property type="term" value="C:cytosol"/>
    <property type="evidence" value="ECO:0007669"/>
    <property type="project" value="TreeGrafter"/>
</dbReference>